<dbReference type="EMBL" id="JAINUG010000424">
    <property type="protein sequence ID" value="KAJ8371923.1"/>
    <property type="molecule type" value="Genomic_DNA"/>
</dbReference>
<proteinExistence type="predicted"/>
<dbReference type="Proteomes" id="UP001221898">
    <property type="component" value="Unassembled WGS sequence"/>
</dbReference>
<organism evidence="1 2">
    <name type="scientific">Aldrovandia affinis</name>
    <dbReference type="NCBI Taxonomy" id="143900"/>
    <lineage>
        <taxon>Eukaryota</taxon>
        <taxon>Metazoa</taxon>
        <taxon>Chordata</taxon>
        <taxon>Craniata</taxon>
        <taxon>Vertebrata</taxon>
        <taxon>Euteleostomi</taxon>
        <taxon>Actinopterygii</taxon>
        <taxon>Neopterygii</taxon>
        <taxon>Teleostei</taxon>
        <taxon>Notacanthiformes</taxon>
        <taxon>Halosauridae</taxon>
        <taxon>Aldrovandia</taxon>
    </lineage>
</organism>
<protein>
    <submittedName>
        <fullName evidence="1">Uncharacterized protein</fullName>
    </submittedName>
</protein>
<gene>
    <name evidence="1" type="ORF">AAFF_G00298750</name>
</gene>
<sequence>MWHRSACFTSGTPGVSRLPVISWSPQVGPTLYQQATINIPGLTQQNIPLQTRTAQLCAQTEPFQQTLIICPPIIQGALGLELTVNRVRLLSLGRGSHGGQYNGVVQQASVLGGHMSLAATQPLTFGVAHVVRPQQGCTSGKRMMSLLEPLAPVAPNSPLLNSPAYNAMLSQPIILSDTPSPAVSIITIHSDTEDEDERKFHPASCRVSQQANAISCVTVQDSHDSESSTCSPLTPKCLHNFAESAAHFSKSLAIIVPSVKSQPGEGAASKPAMGTSPWGFLQLSGSPQI</sequence>
<comment type="caution">
    <text evidence="1">The sequence shown here is derived from an EMBL/GenBank/DDBJ whole genome shotgun (WGS) entry which is preliminary data.</text>
</comment>
<evidence type="ECO:0000313" key="1">
    <source>
        <dbReference type="EMBL" id="KAJ8371923.1"/>
    </source>
</evidence>
<dbReference type="AlphaFoldDB" id="A0AAD7R8U4"/>
<accession>A0AAD7R8U4</accession>
<name>A0AAD7R8U4_9TELE</name>
<keyword evidence="2" id="KW-1185">Reference proteome</keyword>
<reference evidence="1" key="1">
    <citation type="journal article" date="2023" name="Science">
        <title>Genome structures resolve the early diversification of teleost fishes.</title>
        <authorList>
            <person name="Parey E."/>
            <person name="Louis A."/>
            <person name="Montfort J."/>
            <person name="Bouchez O."/>
            <person name="Roques C."/>
            <person name="Iampietro C."/>
            <person name="Lluch J."/>
            <person name="Castinel A."/>
            <person name="Donnadieu C."/>
            <person name="Desvignes T."/>
            <person name="Floi Bucao C."/>
            <person name="Jouanno E."/>
            <person name="Wen M."/>
            <person name="Mejri S."/>
            <person name="Dirks R."/>
            <person name="Jansen H."/>
            <person name="Henkel C."/>
            <person name="Chen W.J."/>
            <person name="Zahm M."/>
            <person name="Cabau C."/>
            <person name="Klopp C."/>
            <person name="Thompson A.W."/>
            <person name="Robinson-Rechavi M."/>
            <person name="Braasch I."/>
            <person name="Lecointre G."/>
            <person name="Bobe J."/>
            <person name="Postlethwait J.H."/>
            <person name="Berthelot C."/>
            <person name="Roest Crollius H."/>
            <person name="Guiguen Y."/>
        </authorList>
    </citation>
    <scope>NUCLEOTIDE SEQUENCE</scope>
    <source>
        <strain evidence="1">NC1722</strain>
    </source>
</reference>
<evidence type="ECO:0000313" key="2">
    <source>
        <dbReference type="Proteomes" id="UP001221898"/>
    </source>
</evidence>